<evidence type="ECO:0000256" key="3">
    <source>
        <dbReference type="ARBA" id="ARBA00022723"/>
    </source>
</evidence>
<dbReference type="SUPFAM" id="SSF50129">
    <property type="entry name" value="GroES-like"/>
    <property type="match status" value="1"/>
</dbReference>
<evidence type="ECO:0000256" key="4">
    <source>
        <dbReference type="ARBA" id="ARBA00022833"/>
    </source>
</evidence>
<dbReference type="Gene3D" id="3.40.50.720">
    <property type="entry name" value="NAD(P)-binding Rossmann-like Domain"/>
    <property type="match status" value="1"/>
</dbReference>
<sequence>MRIEAALVEQPGGPFVLRDVEIAEPRADEILVRISAAGICHTDLIMRGRWPAARLPMVFGHEGAGIVEAAGDAVTTVRPGDHVCLSFRSCGTCSECSAGQPAYCLDSAVNTRGVSTTLSRAGRPVFGGFFGQSSFATYAITYPSNTVRIPADFPAVLAAPLGCGVQTGAGTVFTVLDPSPGDTVVIFGAGGVGLSALLAARTRDCRVIVVEPQPARRELARALGAAETVEPGVELRQVAHHAIDTTGRPDTIARAVTALRRRGTLALVGIGGSASVDIMTVLAGGIRIRGVIEGDADPFRLLPELIALQQAGRFPLERLVTTYPFGAIEAAAQDALDGRTIKPVLLFGAP</sequence>
<keyword evidence="5" id="KW-0560">Oxidoreductase</keyword>
<dbReference type="GO" id="GO:0008270">
    <property type="term" value="F:zinc ion binding"/>
    <property type="evidence" value="ECO:0007669"/>
    <property type="project" value="InterPro"/>
</dbReference>
<dbReference type="OrthoDB" id="334894at2"/>
<dbReference type="InterPro" id="IPR020843">
    <property type="entry name" value="ER"/>
</dbReference>
<evidence type="ECO:0000256" key="5">
    <source>
        <dbReference type="ARBA" id="ARBA00023002"/>
    </source>
</evidence>
<evidence type="ECO:0000313" key="8">
    <source>
        <dbReference type="EMBL" id="KUL29209.1"/>
    </source>
</evidence>
<gene>
    <name evidence="8" type="ORF">ADL15_29055</name>
</gene>
<dbReference type="GO" id="GO:0016491">
    <property type="term" value="F:oxidoreductase activity"/>
    <property type="evidence" value="ECO:0007669"/>
    <property type="project" value="UniProtKB-KW"/>
</dbReference>
<keyword evidence="3 6" id="KW-0479">Metal-binding</keyword>
<dbReference type="PANTHER" id="PTHR43350:SF21">
    <property type="entry name" value="S-NITROSOMYCOTHIOL REDUCTASE MSCR"/>
    <property type="match status" value="1"/>
</dbReference>
<dbReference type="PANTHER" id="PTHR43350">
    <property type="entry name" value="NAD-DEPENDENT ALCOHOL DEHYDROGENASE"/>
    <property type="match status" value="1"/>
</dbReference>
<dbReference type="InterPro" id="IPR011032">
    <property type="entry name" value="GroES-like_sf"/>
</dbReference>
<dbReference type="PROSITE" id="PS00059">
    <property type="entry name" value="ADH_ZINC"/>
    <property type="match status" value="1"/>
</dbReference>
<dbReference type="AlphaFoldDB" id="A0A101JLZ3"/>
<evidence type="ECO:0000256" key="6">
    <source>
        <dbReference type="RuleBase" id="RU361277"/>
    </source>
</evidence>
<dbReference type="InterPro" id="IPR013154">
    <property type="entry name" value="ADH-like_N"/>
</dbReference>
<dbReference type="SUPFAM" id="SSF51735">
    <property type="entry name" value="NAD(P)-binding Rossmann-fold domains"/>
    <property type="match status" value="1"/>
</dbReference>
<accession>A0A101JLZ3</accession>
<proteinExistence type="inferred from homology"/>
<dbReference type="InterPro" id="IPR013149">
    <property type="entry name" value="ADH-like_C"/>
</dbReference>
<evidence type="ECO:0000313" key="9">
    <source>
        <dbReference type="Proteomes" id="UP000053244"/>
    </source>
</evidence>
<name>A0A101JLZ3_9ACTN</name>
<feature type="domain" description="Enoyl reductase (ER)" evidence="7">
    <location>
        <begin position="12"/>
        <end position="345"/>
    </location>
</feature>
<keyword evidence="9" id="KW-1185">Reference proteome</keyword>
<dbReference type="Gene3D" id="3.90.180.10">
    <property type="entry name" value="Medium-chain alcohol dehydrogenases, catalytic domain"/>
    <property type="match status" value="1"/>
</dbReference>
<protein>
    <submittedName>
        <fullName evidence="8">Alcohol dehydrogenase</fullName>
    </submittedName>
</protein>
<dbReference type="Pfam" id="PF00107">
    <property type="entry name" value="ADH_zinc_N"/>
    <property type="match status" value="1"/>
</dbReference>
<comment type="caution">
    <text evidence="8">The sequence shown here is derived from an EMBL/GenBank/DDBJ whole genome shotgun (WGS) entry which is preliminary data.</text>
</comment>
<comment type="similarity">
    <text evidence="2 6">Belongs to the zinc-containing alcohol dehydrogenase family.</text>
</comment>
<dbReference type="SMART" id="SM00829">
    <property type="entry name" value="PKS_ER"/>
    <property type="match status" value="1"/>
</dbReference>
<reference evidence="8 9" key="1">
    <citation type="submission" date="2015-10" db="EMBL/GenBank/DDBJ databases">
        <authorList>
            <person name="Gilbert D.G."/>
        </authorList>
    </citation>
    <scope>NUCLEOTIDE SEQUENCE [LARGE SCALE GENOMIC DNA]</scope>
    <source>
        <strain evidence="8 9">NRRL B-16712</strain>
    </source>
</reference>
<dbReference type="CDD" id="cd08278">
    <property type="entry name" value="benzyl_alcohol_DH"/>
    <property type="match status" value="1"/>
</dbReference>
<comment type="cofactor">
    <cofactor evidence="1 6">
        <name>Zn(2+)</name>
        <dbReference type="ChEBI" id="CHEBI:29105"/>
    </cofactor>
</comment>
<dbReference type="EMBL" id="LLZH01000281">
    <property type="protein sequence ID" value="KUL29209.1"/>
    <property type="molecule type" value="Genomic_DNA"/>
</dbReference>
<dbReference type="Pfam" id="PF08240">
    <property type="entry name" value="ADH_N"/>
    <property type="match status" value="1"/>
</dbReference>
<evidence type="ECO:0000256" key="1">
    <source>
        <dbReference type="ARBA" id="ARBA00001947"/>
    </source>
</evidence>
<keyword evidence="4 6" id="KW-0862">Zinc</keyword>
<dbReference type="InterPro" id="IPR036291">
    <property type="entry name" value="NAD(P)-bd_dom_sf"/>
</dbReference>
<evidence type="ECO:0000259" key="7">
    <source>
        <dbReference type="SMART" id="SM00829"/>
    </source>
</evidence>
<organism evidence="8 9">
    <name type="scientific">Actinoplanes awajinensis subsp. mycoplanecinus</name>
    <dbReference type="NCBI Taxonomy" id="135947"/>
    <lineage>
        <taxon>Bacteria</taxon>
        <taxon>Bacillati</taxon>
        <taxon>Actinomycetota</taxon>
        <taxon>Actinomycetes</taxon>
        <taxon>Micromonosporales</taxon>
        <taxon>Micromonosporaceae</taxon>
        <taxon>Actinoplanes</taxon>
    </lineage>
</organism>
<dbReference type="Proteomes" id="UP000053244">
    <property type="component" value="Unassembled WGS sequence"/>
</dbReference>
<evidence type="ECO:0000256" key="2">
    <source>
        <dbReference type="ARBA" id="ARBA00008072"/>
    </source>
</evidence>
<dbReference type="InterPro" id="IPR002328">
    <property type="entry name" value="ADH_Zn_CS"/>
</dbReference>
<dbReference type="RefSeq" id="WP_067697840.1">
    <property type="nucleotide sequence ID" value="NZ_LLZH01000281.1"/>
</dbReference>